<dbReference type="PANTHER" id="PTHR10590">
    <property type="entry name" value="SODIUM/NUCLEOSIDE COTRANSPORTER"/>
    <property type="match status" value="1"/>
</dbReference>
<protein>
    <submittedName>
        <fullName evidence="11">Na+ dependent nucleoside transporter</fullName>
    </submittedName>
</protein>
<keyword evidence="5 7" id="KW-1133">Transmembrane helix</keyword>
<evidence type="ECO:0000256" key="2">
    <source>
        <dbReference type="ARBA" id="ARBA00009033"/>
    </source>
</evidence>
<feature type="transmembrane region" description="Helical" evidence="7">
    <location>
        <begin position="170"/>
        <end position="189"/>
    </location>
</feature>
<dbReference type="Proteomes" id="UP000526501">
    <property type="component" value="Unassembled WGS sequence"/>
</dbReference>
<feature type="transmembrane region" description="Helical" evidence="7">
    <location>
        <begin position="262"/>
        <end position="288"/>
    </location>
</feature>
<dbReference type="InterPro" id="IPR011657">
    <property type="entry name" value="CNT_C_dom"/>
</dbReference>
<evidence type="ECO:0000256" key="5">
    <source>
        <dbReference type="ARBA" id="ARBA00022989"/>
    </source>
</evidence>
<dbReference type="InterPro" id="IPR011642">
    <property type="entry name" value="Gate_dom"/>
</dbReference>
<dbReference type="Pfam" id="PF07670">
    <property type="entry name" value="Gate"/>
    <property type="match status" value="1"/>
</dbReference>
<comment type="caution">
    <text evidence="11">The sequence shown here is derived from an EMBL/GenBank/DDBJ whole genome shotgun (WGS) entry which is preliminary data.</text>
</comment>
<reference evidence="11 12" key="1">
    <citation type="submission" date="2020-07" db="EMBL/GenBank/DDBJ databases">
        <authorList>
            <person name="Feng X."/>
        </authorList>
    </citation>
    <scope>NUCLEOTIDE SEQUENCE [LARGE SCALE GENOMIC DNA]</scope>
    <source>
        <strain evidence="11 12">JCM23202</strain>
    </source>
</reference>
<feature type="domain" description="Concentrative nucleoside transporter N-terminal" evidence="8">
    <location>
        <begin position="12"/>
        <end position="85"/>
    </location>
</feature>
<dbReference type="GO" id="GO:0005337">
    <property type="term" value="F:nucleoside transmembrane transporter activity"/>
    <property type="evidence" value="ECO:0007669"/>
    <property type="project" value="InterPro"/>
</dbReference>
<feature type="transmembrane region" description="Helical" evidence="7">
    <location>
        <begin position="308"/>
        <end position="326"/>
    </location>
</feature>
<evidence type="ECO:0000313" key="12">
    <source>
        <dbReference type="Proteomes" id="UP000526501"/>
    </source>
</evidence>
<evidence type="ECO:0000259" key="10">
    <source>
        <dbReference type="Pfam" id="PF07670"/>
    </source>
</evidence>
<feature type="transmembrane region" description="Helical" evidence="7">
    <location>
        <begin position="7"/>
        <end position="25"/>
    </location>
</feature>
<evidence type="ECO:0000256" key="1">
    <source>
        <dbReference type="ARBA" id="ARBA00004651"/>
    </source>
</evidence>
<evidence type="ECO:0000256" key="6">
    <source>
        <dbReference type="ARBA" id="ARBA00023136"/>
    </source>
</evidence>
<dbReference type="GO" id="GO:0015293">
    <property type="term" value="F:symporter activity"/>
    <property type="evidence" value="ECO:0007669"/>
    <property type="project" value="TreeGrafter"/>
</dbReference>
<evidence type="ECO:0000256" key="4">
    <source>
        <dbReference type="ARBA" id="ARBA00022692"/>
    </source>
</evidence>
<proteinExistence type="inferred from homology"/>
<dbReference type="RefSeq" id="WP_185661468.1">
    <property type="nucleotide sequence ID" value="NZ_CAWPOO010000013.1"/>
</dbReference>
<dbReference type="Pfam" id="PF01773">
    <property type="entry name" value="Nucleos_tra2_N"/>
    <property type="match status" value="1"/>
</dbReference>
<gene>
    <name evidence="11" type="ORF">H5P27_16185</name>
</gene>
<feature type="transmembrane region" description="Helical" evidence="7">
    <location>
        <begin position="31"/>
        <end position="51"/>
    </location>
</feature>
<dbReference type="AlphaFoldDB" id="A0A7X1B8M9"/>
<sequence length="434" mass="46352">MDMLYSLFRALIGIVGLLALCWWVSEDRKRINWRLIGAGLLLQFVLAVLILKVSVFRNIVASVSGFFSKLIGFSDDGASMVFGSMPTDIPVFGIAWTVLSTIVFFSAFSAILYHLRILQVMVFAFAWLLSKALKLSGAECLASAANVFIGQTEAPLVIKPYLKSMTRSEINSLMTGGMATIAGGVLALYMSTLGGGDETAMIAFGKHLLTASILSAPAAMVAAKIIAPQTEKVEGQLAFPKNTEYESVLDAATKGTSDGLMLALNVGAMLVAFTALVALLNYVTGTWIGEWTGLNAWVASITDGKFSSFDFSFVVGVISAPFAWLLGVANSDLLVVGQLLGERIVFNELYAYFHFAELKDAGVITDEKSILILTYALCGFANIASIGIQVGGISALEKSQRPNLLRYGFKALIGGMVACYLTAVVASTIQSTIL</sequence>
<dbReference type="Pfam" id="PF07662">
    <property type="entry name" value="Nucleos_tra2_C"/>
    <property type="match status" value="1"/>
</dbReference>
<accession>A0A7X1B8M9</accession>
<feature type="transmembrane region" description="Helical" evidence="7">
    <location>
        <begin position="94"/>
        <end position="115"/>
    </location>
</feature>
<name>A0A7X1B8M9_9BACT</name>
<organism evidence="11 12">
    <name type="scientific">Pelagicoccus albus</name>
    <dbReference type="NCBI Taxonomy" id="415222"/>
    <lineage>
        <taxon>Bacteria</taxon>
        <taxon>Pseudomonadati</taxon>
        <taxon>Verrucomicrobiota</taxon>
        <taxon>Opitutia</taxon>
        <taxon>Puniceicoccales</taxon>
        <taxon>Pelagicoccaceae</taxon>
        <taxon>Pelagicoccus</taxon>
    </lineage>
</organism>
<evidence type="ECO:0000259" key="8">
    <source>
        <dbReference type="Pfam" id="PF01773"/>
    </source>
</evidence>
<dbReference type="InterPro" id="IPR002668">
    <property type="entry name" value="CNT_N_dom"/>
</dbReference>
<evidence type="ECO:0000256" key="7">
    <source>
        <dbReference type="SAM" id="Phobius"/>
    </source>
</evidence>
<evidence type="ECO:0000313" key="11">
    <source>
        <dbReference type="EMBL" id="MBC2607592.1"/>
    </source>
</evidence>
<comment type="similarity">
    <text evidence="2">Belongs to the concentrative nucleoside transporter (CNT) (TC 2.A.41) family.</text>
</comment>
<feature type="domain" description="Nucleoside transporter/FeoB GTPase Gate" evidence="10">
    <location>
        <begin position="96"/>
        <end position="194"/>
    </location>
</feature>
<dbReference type="EMBL" id="JACHVC010000013">
    <property type="protein sequence ID" value="MBC2607592.1"/>
    <property type="molecule type" value="Genomic_DNA"/>
</dbReference>
<dbReference type="PANTHER" id="PTHR10590:SF4">
    <property type="entry name" value="SOLUTE CARRIER FAMILY 28 MEMBER 3"/>
    <property type="match status" value="1"/>
</dbReference>
<keyword evidence="6 7" id="KW-0472">Membrane</keyword>
<comment type="subcellular location">
    <subcellularLocation>
        <location evidence="1">Cell membrane</location>
        <topology evidence="1">Multi-pass membrane protein</topology>
    </subcellularLocation>
</comment>
<evidence type="ECO:0000256" key="3">
    <source>
        <dbReference type="ARBA" id="ARBA00022475"/>
    </source>
</evidence>
<keyword evidence="4 7" id="KW-0812">Transmembrane</keyword>
<dbReference type="GO" id="GO:0005886">
    <property type="term" value="C:plasma membrane"/>
    <property type="evidence" value="ECO:0007669"/>
    <property type="project" value="UniProtKB-SubCell"/>
</dbReference>
<feature type="domain" description="Concentrative nucleoside transporter C-terminal" evidence="9">
    <location>
        <begin position="207"/>
        <end position="426"/>
    </location>
</feature>
<keyword evidence="12" id="KW-1185">Reference proteome</keyword>
<feature type="transmembrane region" description="Helical" evidence="7">
    <location>
        <begin position="408"/>
        <end position="429"/>
    </location>
</feature>
<keyword evidence="3" id="KW-1003">Cell membrane</keyword>
<feature type="transmembrane region" description="Helical" evidence="7">
    <location>
        <begin position="373"/>
        <end position="396"/>
    </location>
</feature>
<dbReference type="InterPro" id="IPR008276">
    <property type="entry name" value="C_nuclsd_transpt"/>
</dbReference>
<evidence type="ECO:0000259" key="9">
    <source>
        <dbReference type="Pfam" id="PF07662"/>
    </source>
</evidence>